<name>A0AAW0KRZ8_QUESU</name>
<dbReference type="CDD" id="cd03185">
    <property type="entry name" value="GST_C_Tau"/>
    <property type="match status" value="1"/>
</dbReference>
<dbReference type="GO" id="GO:0004364">
    <property type="term" value="F:glutathione transferase activity"/>
    <property type="evidence" value="ECO:0007669"/>
    <property type="project" value="UniProtKB-UniRule"/>
</dbReference>
<comment type="similarity">
    <text evidence="1">Belongs to the GST superfamily.</text>
</comment>
<dbReference type="SUPFAM" id="SSF47616">
    <property type="entry name" value="GST C-terminal domain-like"/>
    <property type="match status" value="1"/>
</dbReference>
<dbReference type="EMBL" id="PKMF04000225">
    <property type="protein sequence ID" value="KAK7842177.1"/>
    <property type="molecule type" value="Genomic_DNA"/>
</dbReference>
<dbReference type="InterPro" id="IPR045074">
    <property type="entry name" value="GST_C_Tau"/>
</dbReference>
<proteinExistence type="inferred from homology"/>
<comment type="caution">
    <text evidence="2">The sequence shown here is derived from an EMBL/GenBank/DDBJ whole genome shotgun (WGS) entry which is preliminary data.</text>
</comment>
<dbReference type="AlphaFoldDB" id="A0AAW0KRZ8"/>
<evidence type="ECO:0000313" key="2">
    <source>
        <dbReference type="EMBL" id="KAK7842177.1"/>
    </source>
</evidence>
<comment type="catalytic activity">
    <reaction evidence="1">
        <text>RX + glutathione = an S-substituted glutathione + a halide anion + H(+)</text>
        <dbReference type="Rhea" id="RHEA:16437"/>
        <dbReference type="ChEBI" id="CHEBI:15378"/>
        <dbReference type="ChEBI" id="CHEBI:16042"/>
        <dbReference type="ChEBI" id="CHEBI:17792"/>
        <dbReference type="ChEBI" id="CHEBI:57925"/>
        <dbReference type="ChEBI" id="CHEBI:90779"/>
        <dbReference type="EC" id="2.5.1.18"/>
    </reaction>
</comment>
<dbReference type="PANTHER" id="PTHR11260">
    <property type="entry name" value="GLUTATHIONE S-TRANSFERASE, GST, SUPERFAMILY, GST DOMAIN CONTAINING"/>
    <property type="match status" value="1"/>
</dbReference>
<dbReference type="GO" id="GO:0006749">
    <property type="term" value="P:glutathione metabolic process"/>
    <property type="evidence" value="ECO:0007669"/>
    <property type="project" value="InterPro"/>
</dbReference>
<dbReference type="InterPro" id="IPR045073">
    <property type="entry name" value="Omega/Tau-like"/>
</dbReference>
<dbReference type="InterPro" id="IPR036282">
    <property type="entry name" value="Glutathione-S-Trfase_C_sf"/>
</dbReference>
<keyword evidence="3" id="KW-1185">Reference proteome</keyword>
<evidence type="ECO:0000313" key="3">
    <source>
        <dbReference type="Proteomes" id="UP000237347"/>
    </source>
</evidence>
<comment type="function">
    <text evidence="1">Is involved in the conjugation of reduced glutathione to a wide number of exogenous and endogenous hydrophobic electrophiles.</text>
</comment>
<gene>
    <name evidence="2" type="primary">GST23_8</name>
    <name evidence="2" type="ORF">CFP56_014244</name>
</gene>
<organism evidence="2 3">
    <name type="scientific">Quercus suber</name>
    <name type="common">Cork oak</name>
    <dbReference type="NCBI Taxonomy" id="58331"/>
    <lineage>
        <taxon>Eukaryota</taxon>
        <taxon>Viridiplantae</taxon>
        <taxon>Streptophyta</taxon>
        <taxon>Embryophyta</taxon>
        <taxon>Tracheophyta</taxon>
        <taxon>Spermatophyta</taxon>
        <taxon>Magnoliopsida</taxon>
        <taxon>eudicotyledons</taxon>
        <taxon>Gunneridae</taxon>
        <taxon>Pentapetalae</taxon>
        <taxon>rosids</taxon>
        <taxon>fabids</taxon>
        <taxon>Fagales</taxon>
        <taxon>Fagaceae</taxon>
        <taxon>Quercus</taxon>
    </lineage>
</organism>
<keyword evidence="1 2" id="KW-0808">Transferase</keyword>
<sequence length="114" mass="12934">MHYFKSKQEGKENVYPCVKLAKTLIAKKENTAPAAILSVFRSNGKEQKKALKDSLEMLKIMEEQGLGEKKFLGGDRIRIVDIAFGTIAHWYGVIEEIIEVKVLEAHALPRLHAW</sequence>
<accession>A0AAW0KRZ8</accession>
<dbReference type="Gene3D" id="1.20.1050.10">
    <property type="match status" value="1"/>
</dbReference>
<dbReference type="Pfam" id="PF13410">
    <property type="entry name" value="GST_C_2"/>
    <property type="match status" value="1"/>
</dbReference>
<reference evidence="2 3" key="1">
    <citation type="journal article" date="2018" name="Sci. Data">
        <title>The draft genome sequence of cork oak.</title>
        <authorList>
            <person name="Ramos A.M."/>
            <person name="Usie A."/>
            <person name="Barbosa P."/>
            <person name="Barros P.M."/>
            <person name="Capote T."/>
            <person name="Chaves I."/>
            <person name="Simoes F."/>
            <person name="Abreu I."/>
            <person name="Carrasquinho I."/>
            <person name="Faro C."/>
            <person name="Guimaraes J.B."/>
            <person name="Mendonca D."/>
            <person name="Nobrega F."/>
            <person name="Rodrigues L."/>
            <person name="Saibo N.J.M."/>
            <person name="Varela M.C."/>
            <person name="Egas C."/>
            <person name="Matos J."/>
            <person name="Miguel C.M."/>
            <person name="Oliveira M.M."/>
            <person name="Ricardo C.P."/>
            <person name="Goncalves S."/>
        </authorList>
    </citation>
    <scope>NUCLEOTIDE SEQUENCE [LARGE SCALE GENOMIC DNA]</scope>
    <source>
        <strain evidence="3">cv. HL8</strain>
    </source>
</reference>
<dbReference type="GO" id="GO:0005829">
    <property type="term" value="C:cytosol"/>
    <property type="evidence" value="ECO:0007669"/>
    <property type="project" value="UniProtKB-SubCell"/>
</dbReference>
<comment type="subcellular location">
    <subcellularLocation>
        <location evidence="1">Cytoplasm</location>
        <location evidence="1">Cytosol</location>
    </subcellularLocation>
</comment>
<dbReference type="EC" id="2.5.1.18" evidence="1"/>
<dbReference type="Proteomes" id="UP000237347">
    <property type="component" value="Unassembled WGS sequence"/>
</dbReference>
<dbReference type="PANTHER" id="PTHR11260:SF679">
    <property type="entry name" value="GLUTATHIONE TRANSFERASE"/>
    <property type="match status" value="1"/>
</dbReference>
<keyword evidence="1" id="KW-0963">Cytoplasm</keyword>
<protein>
    <recommendedName>
        <fullName evidence="1">Glutathione S-transferase</fullName>
        <ecNumber evidence="1">2.5.1.18</ecNumber>
    </recommendedName>
</protein>
<evidence type="ECO:0000256" key="1">
    <source>
        <dbReference type="RuleBase" id="RU369102"/>
    </source>
</evidence>